<dbReference type="Pfam" id="PF14344">
    <property type="entry name" value="DUF4397"/>
    <property type="match status" value="1"/>
</dbReference>
<proteinExistence type="predicted"/>
<keyword evidence="3" id="KW-1185">Reference proteome</keyword>
<evidence type="ECO:0000313" key="2">
    <source>
        <dbReference type="EMBL" id="SEW51612.1"/>
    </source>
</evidence>
<dbReference type="STRING" id="29529.SAMN04488122_4373"/>
<evidence type="ECO:0000313" key="3">
    <source>
        <dbReference type="Proteomes" id="UP000199310"/>
    </source>
</evidence>
<dbReference type="EMBL" id="FOJG01000002">
    <property type="protein sequence ID" value="SEW51612.1"/>
    <property type="molecule type" value="Genomic_DNA"/>
</dbReference>
<dbReference type="RefSeq" id="WP_089898026.1">
    <property type="nucleotide sequence ID" value="NZ_FOJG01000002.1"/>
</dbReference>
<sequence>MTMNIPVPPVIQRLCAVTVCMFLILCGLPACKKEKTDQIPDNRATTVNRAPSATRIVNMGGYLDVVANGQKLTSYVYKSPNDPDALKYTGTPYFPEDGRLGSTWMIPQDLFGKNGVALMKFDADRANGSLPELAIKDDYSHPKDYYLPLGQQVAEGQPDYVIVERGMAQPSRPDHFKIRILNLCAQPKESIFSPRGPVEDLRGPVTLAYADGTLVSEKTTGISVAQKVSEYVELPYGAYQFKVLTADGRQIPGAAALSDENRLIDPPTSTIGLVSSGAIVSGNLTFAPVFSYQPGGIYTIVISPYNFSYLASAEEQRSGAIQNGFRIITDVSPSPNTTYFRLQGFNALPGSEAVSFRVNGNMLMNKLPYGQVSSYSNYIQGPTRIEALNAGGTVLAAAEEQLRPGQNYTAWLYPDATGKAKIVLVANDLSGQLYASGTVNNGSNSGTTFKQVREDYMFDRRFLNLSPDMPYLTCTFSNGLSAGRAAVNLQPGVPVTEQPYIRGSSLYFLPYEIMAYRSAPDVVPGAWAKDITVLTSDRFVARRELYEAVGRGVPTQEPGIFTIALIGRTDNLAPAAEKAKMIIVKHNR</sequence>
<accession>A0A1I0S9B3</accession>
<evidence type="ECO:0000259" key="1">
    <source>
        <dbReference type="Pfam" id="PF14344"/>
    </source>
</evidence>
<gene>
    <name evidence="2" type="ORF">SAMN04488122_4373</name>
</gene>
<dbReference type="AlphaFoldDB" id="A0A1I0S9B3"/>
<name>A0A1I0S9B3_9BACT</name>
<feature type="domain" description="DUF4397" evidence="1">
    <location>
        <begin position="345"/>
        <end position="431"/>
    </location>
</feature>
<reference evidence="3" key="1">
    <citation type="submission" date="2016-10" db="EMBL/GenBank/DDBJ databases">
        <authorList>
            <person name="Varghese N."/>
            <person name="Submissions S."/>
        </authorList>
    </citation>
    <scope>NUCLEOTIDE SEQUENCE [LARGE SCALE GENOMIC DNA]</scope>
    <source>
        <strain evidence="3">DSM 3695</strain>
    </source>
</reference>
<dbReference type="Proteomes" id="UP000199310">
    <property type="component" value="Unassembled WGS sequence"/>
</dbReference>
<protein>
    <recommendedName>
        <fullName evidence="1">DUF4397 domain-containing protein</fullName>
    </recommendedName>
</protein>
<dbReference type="OrthoDB" id="615056at2"/>
<dbReference type="InterPro" id="IPR025510">
    <property type="entry name" value="DUF4397"/>
</dbReference>
<organism evidence="2 3">
    <name type="scientific">Chitinophaga arvensicola</name>
    <dbReference type="NCBI Taxonomy" id="29529"/>
    <lineage>
        <taxon>Bacteria</taxon>
        <taxon>Pseudomonadati</taxon>
        <taxon>Bacteroidota</taxon>
        <taxon>Chitinophagia</taxon>
        <taxon>Chitinophagales</taxon>
        <taxon>Chitinophagaceae</taxon>
        <taxon>Chitinophaga</taxon>
    </lineage>
</organism>